<comment type="caution">
    <text evidence="5">The sequence shown here is derived from an EMBL/GenBank/DDBJ whole genome shotgun (WGS) entry which is preliminary data.</text>
</comment>
<name>A0ABN7WLK4_GIGMA</name>
<keyword evidence="6" id="KW-1185">Reference proteome</keyword>
<evidence type="ECO:0000256" key="2">
    <source>
        <dbReference type="ARBA" id="ARBA00022980"/>
    </source>
</evidence>
<accession>A0ABN7WLK4</accession>
<dbReference type="InterPro" id="IPR036394">
    <property type="entry name" value="Ribosomal_uL22_sf"/>
</dbReference>
<proteinExistence type="inferred from homology"/>
<dbReference type="SUPFAM" id="SSF63737">
    <property type="entry name" value="Leukotriene A4 hydrolase N-terminal domain"/>
    <property type="match status" value="1"/>
</dbReference>
<keyword evidence="3 4" id="KW-0687">Ribonucleoprotein</keyword>
<comment type="similarity">
    <text evidence="1 4">Belongs to the universal ribosomal protein uL22 family.</text>
</comment>
<evidence type="ECO:0000256" key="4">
    <source>
        <dbReference type="RuleBase" id="RU004005"/>
    </source>
</evidence>
<feature type="non-terminal residue" evidence="5">
    <location>
        <position position="1"/>
    </location>
</feature>
<dbReference type="Pfam" id="PF00237">
    <property type="entry name" value="Ribosomal_L22"/>
    <property type="match status" value="1"/>
</dbReference>
<reference evidence="5 6" key="1">
    <citation type="submission" date="2021-06" db="EMBL/GenBank/DDBJ databases">
        <authorList>
            <person name="Kallberg Y."/>
            <person name="Tangrot J."/>
            <person name="Rosling A."/>
        </authorList>
    </citation>
    <scope>NUCLEOTIDE SEQUENCE [LARGE SCALE GENOMIC DNA]</scope>
    <source>
        <strain evidence="5 6">120-4 pot B 10/14</strain>
    </source>
</reference>
<sequence>AKTRGSYLRVNFKNTRETAKALAGKKLSNAIKYLEDVKEHKAKCYRYFLRYSKQTVSPTFPEELPTGSKATLYLEFTGILNVKVATFDITMIVSSELTALSNMNVISENPHEG</sequence>
<feature type="non-terminal residue" evidence="5">
    <location>
        <position position="113"/>
    </location>
</feature>
<dbReference type="EMBL" id="CAJVQB010050426">
    <property type="protein sequence ID" value="CAG8834924.1"/>
    <property type="molecule type" value="Genomic_DNA"/>
</dbReference>
<dbReference type="SUPFAM" id="SSF54843">
    <property type="entry name" value="Ribosomal protein L22"/>
    <property type="match status" value="1"/>
</dbReference>
<organism evidence="5 6">
    <name type="scientific">Gigaspora margarita</name>
    <dbReference type="NCBI Taxonomy" id="4874"/>
    <lineage>
        <taxon>Eukaryota</taxon>
        <taxon>Fungi</taxon>
        <taxon>Fungi incertae sedis</taxon>
        <taxon>Mucoromycota</taxon>
        <taxon>Glomeromycotina</taxon>
        <taxon>Glomeromycetes</taxon>
        <taxon>Diversisporales</taxon>
        <taxon>Gigasporaceae</taxon>
        <taxon>Gigaspora</taxon>
    </lineage>
</organism>
<evidence type="ECO:0000313" key="5">
    <source>
        <dbReference type="EMBL" id="CAG8834924.1"/>
    </source>
</evidence>
<protein>
    <submittedName>
        <fullName evidence="5">5273_t:CDS:1</fullName>
    </submittedName>
</protein>
<evidence type="ECO:0000256" key="3">
    <source>
        <dbReference type="ARBA" id="ARBA00023274"/>
    </source>
</evidence>
<dbReference type="InterPro" id="IPR042097">
    <property type="entry name" value="Aminopeptidase_N-like_N_sf"/>
</dbReference>
<dbReference type="Gene3D" id="3.90.470.10">
    <property type="entry name" value="Ribosomal protein L22/L17"/>
    <property type="match status" value="1"/>
</dbReference>
<gene>
    <name evidence="5" type="ORF">GMARGA_LOCUS32311</name>
</gene>
<dbReference type="Proteomes" id="UP000789901">
    <property type="component" value="Unassembled WGS sequence"/>
</dbReference>
<dbReference type="InterPro" id="IPR001063">
    <property type="entry name" value="Ribosomal_uL22"/>
</dbReference>
<evidence type="ECO:0000256" key="1">
    <source>
        <dbReference type="ARBA" id="ARBA00009451"/>
    </source>
</evidence>
<keyword evidence="2 4" id="KW-0689">Ribosomal protein</keyword>
<evidence type="ECO:0000313" key="6">
    <source>
        <dbReference type="Proteomes" id="UP000789901"/>
    </source>
</evidence>